<dbReference type="PANTHER" id="PTHR21485">
    <property type="entry name" value="HAD SUPERFAMILY MEMBERS CMAS AND KDSC"/>
    <property type="match status" value="1"/>
</dbReference>
<dbReference type="AlphaFoldDB" id="A0A918SMQ5"/>
<dbReference type="InterPro" id="IPR029044">
    <property type="entry name" value="Nucleotide-diphossugar_trans"/>
</dbReference>
<dbReference type="InterPro" id="IPR050793">
    <property type="entry name" value="CMP-NeuNAc_synthase"/>
</dbReference>
<evidence type="ECO:0008006" key="3">
    <source>
        <dbReference type="Google" id="ProtNLM"/>
    </source>
</evidence>
<dbReference type="CDD" id="cd02513">
    <property type="entry name" value="CMP-NeuAc_Synthase"/>
    <property type="match status" value="1"/>
</dbReference>
<sequence>MRILGIIPARGGSKGVPGKNIREFDGKPLIAYAIETGKKSKFLSELVVNTEDEEISRISEEYNCRVIKRPVEFASDTSNVVESVLDTLQKFEAENTFFDAVLLLQPTAPLRTAKDVDNAIEILESEDTDAVISMVSVGDQHPARMYRIEGGEAKCEMPEFETTRRQDLPERYIRNGCIYLVKTETLKSEETFVPKSKAVHIMDAEWAVNIDTERDVLILNYLIEKWNNLNP</sequence>
<keyword evidence="2" id="KW-1185">Reference proteome</keyword>
<dbReference type="EMBL" id="BMXB01000023">
    <property type="protein sequence ID" value="GHA50376.1"/>
    <property type="molecule type" value="Genomic_DNA"/>
</dbReference>
<evidence type="ECO:0000313" key="1">
    <source>
        <dbReference type="EMBL" id="GHA50376.1"/>
    </source>
</evidence>
<dbReference type="Pfam" id="PF02348">
    <property type="entry name" value="CTP_transf_3"/>
    <property type="match status" value="1"/>
</dbReference>
<reference evidence="1" key="1">
    <citation type="journal article" date="2014" name="Int. J. Syst. Evol. Microbiol.">
        <title>Complete genome sequence of Corynebacterium casei LMG S-19264T (=DSM 44701T), isolated from a smear-ripened cheese.</title>
        <authorList>
            <consortium name="US DOE Joint Genome Institute (JGI-PGF)"/>
            <person name="Walter F."/>
            <person name="Albersmeier A."/>
            <person name="Kalinowski J."/>
            <person name="Ruckert C."/>
        </authorList>
    </citation>
    <scope>NUCLEOTIDE SEQUENCE</scope>
    <source>
        <strain evidence="1">KCTC 12719</strain>
    </source>
</reference>
<accession>A0A918SMQ5</accession>
<dbReference type="RefSeq" id="WP_189606258.1">
    <property type="nucleotide sequence ID" value="NZ_BMXB01000023.1"/>
</dbReference>
<dbReference type="GO" id="GO:0008781">
    <property type="term" value="F:N-acylneuraminate cytidylyltransferase activity"/>
    <property type="evidence" value="ECO:0007669"/>
    <property type="project" value="TreeGrafter"/>
</dbReference>
<protein>
    <recommendedName>
        <fullName evidence="3">N-acylneuraminate cytidylyltransferase</fullName>
    </recommendedName>
</protein>
<organism evidence="1 2">
    <name type="scientific">Salinimicrobium marinum</name>
    <dbReference type="NCBI Taxonomy" id="680283"/>
    <lineage>
        <taxon>Bacteria</taxon>
        <taxon>Pseudomonadati</taxon>
        <taxon>Bacteroidota</taxon>
        <taxon>Flavobacteriia</taxon>
        <taxon>Flavobacteriales</taxon>
        <taxon>Flavobacteriaceae</taxon>
        <taxon>Salinimicrobium</taxon>
    </lineage>
</organism>
<evidence type="ECO:0000313" key="2">
    <source>
        <dbReference type="Proteomes" id="UP000610456"/>
    </source>
</evidence>
<dbReference type="Gene3D" id="3.90.550.10">
    <property type="entry name" value="Spore Coat Polysaccharide Biosynthesis Protein SpsA, Chain A"/>
    <property type="match status" value="1"/>
</dbReference>
<dbReference type="SUPFAM" id="SSF53448">
    <property type="entry name" value="Nucleotide-diphospho-sugar transferases"/>
    <property type="match status" value="1"/>
</dbReference>
<comment type="caution">
    <text evidence="1">The sequence shown here is derived from an EMBL/GenBank/DDBJ whole genome shotgun (WGS) entry which is preliminary data.</text>
</comment>
<name>A0A918SMQ5_9FLAO</name>
<dbReference type="PANTHER" id="PTHR21485:SF6">
    <property type="entry name" value="N-ACYLNEURAMINATE CYTIDYLYLTRANSFERASE-RELATED"/>
    <property type="match status" value="1"/>
</dbReference>
<dbReference type="InterPro" id="IPR003329">
    <property type="entry name" value="Cytidylyl_trans"/>
</dbReference>
<gene>
    <name evidence="1" type="ORF">GCM10007103_33920</name>
</gene>
<reference evidence="1" key="2">
    <citation type="submission" date="2020-09" db="EMBL/GenBank/DDBJ databases">
        <authorList>
            <person name="Sun Q."/>
            <person name="Kim S."/>
        </authorList>
    </citation>
    <scope>NUCLEOTIDE SEQUENCE</scope>
    <source>
        <strain evidence="1">KCTC 12719</strain>
    </source>
</reference>
<dbReference type="Proteomes" id="UP000610456">
    <property type="component" value="Unassembled WGS sequence"/>
</dbReference>
<proteinExistence type="predicted"/>